<evidence type="ECO:0000313" key="7">
    <source>
        <dbReference type="EMBL" id="KAH6833794.1"/>
    </source>
</evidence>
<dbReference type="EC" id="3.4.24.-" evidence="6"/>
<evidence type="ECO:0000256" key="3">
    <source>
        <dbReference type="ARBA" id="ARBA00022723"/>
    </source>
</evidence>
<evidence type="ECO:0000256" key="2">
    <source>
        <dbReference type="ARBA" id="ARBA00022670"/>
    </source>
</evidence>
<evidence type="ECO:0000256" key="5">
    <source>
        <dbReference type="ARBA" id="ARBA00023049"/>
    </source>
</evidence>
<evidence type="ECO:0000256" key="4">
    <source>
        <dbReference type="ARBA" id="ARBA00022801"/>
    </source>
</evidence>
<dbReference type="AlphaFoldDB" id="A0AAD4JIA4"/>
<keyword evidence="8" id="KW-1185">Reference proteome</keyword>
<dbReference type="PANTHER" id="PTHR21711">
    <property type="entry name" value="MITOCHONDRIAL INNER MEMBRANE PROTEASE"/>
    <property type="match status" value="1"/>
</dbReference>
<dbReference type="GO" id="GO:0005739">
    <property type="term" value="C:mitochondrion"/>
    <property type="evidence" value="ECO:0007669"/>
    <property type="project" value="GOC"/>
</dbReference>
<dbReference type="GO" id="GO:0033615">
    <property type="term" value="P:mitochondrial proton-transporting ATP synthase complex assembly"/>
    <property type="evidence" value="ECO:0007669"/>
    <property type="project" value="TreeGrafter"/>
</dbReference>
<evidence type="ECO:0000256" key="6">
    <source>
        <dbReference type="RuleBase" id="RU364057"/>
    </source>
</evidence>
<reference evidence="7 8" key="1">
    <citation type="journal article" date="2021" name="Nat. Commun.">
        <title>Incipient diploidization of the medicinal plant Perilla within 10,000 years.</title>
        <authorList>
            <person name="Zhang Y."/>
            <person name="Shen Q."/>
            <person name="Leng L."/>
            <person name="Zhang D."/>
            <person name="Chen S."/>
            <person name="Shi Y."/>
            <person name="Ning Z."/>
            <person name="Chen S."/>
        </authorList>
    </citation>
    <scope>NUCLEOTIDE SEQUENCE [LARGE SCALE GENOMIC DNA]</scope>
    <source>
        <strain evidence="8">cv. PC099</strain>
    </source>
</reference>
<keyword evidence="4 6" id="KW-0378">Hydrolase</keyword>
<keyword evidence="3 6" id="KW-0479">Metal-binding</keyword>
<evidence type="ECO:0000313" key="8">
    <source>
        <dbReference type="Proteomes" id="UP001190926"/>
    </source>
</evidence>
<keyword evidence="5 6" id="KW-0482">Metalloprotease</keyword>
<protein>
    <recommendedName>
        <fullName evidence="6">Mitochondrial inner membrane protease ATP23</fullName>
        <ecNumber evidence="6">3.4.24.-</ecNumber>
    </recommendedName>
</protein>
<dbReference type="InterPro" id="IPR019165">
    <property type="entry name" value="Peptidase_M76_ATP23"/>
</dbReference>
<dbReference type="GO" id="GO:0004222">
    <property type="term" value="F:metalloendopeptidase activity"/>
    <property type="evidence" value="ECO:0007669"/>
    <property type="project" value="InterPro"/>
</dbReference>
<dbReference type="Pfam" id="PF09768">
    <property type="entry name" value="Peptidase_M76"/>
    <property type="match status" value="1"/>
</dbReference>
<evidence type="ECO:0000256" key="1">
    <source>
        <dbReference type="ARBA" id="ARBA00009915"/>
    </source>
</evidence>
<comment type="caution">
    <text evidence="7">The sequence shown here is derived from an EMBL/GenBank/DDBJ whole genome shotgun (WGS) entry which is preliminary data.</text>
</comment>
<accession>A0AAD4JIA4</accession>
<organism evidence="7 8">
    <name type="scientific">Perilla frutescens var. hirtella</name>
    <name type="common">Perilla citriodora</name>
    <name type="synonym">Perilla setoyensis</name>
    <dbReference type="NCBI Taxonomy" id="608512"/>
    <lineage>
        <taxon>Eukaryota</taxon>
        <taxon>Viridiplantae</taxon>
        <taxon>Streptophyta</taxon>
        <taxon>Embryophyta</taxon>
        <taxon>Tracheophyta</taxon>
        <taxon>Spermatophyta</taxon>
        <taxon>Magnoliopsida</taxon>
        <taxon>eudicotyledons</taxon>
        <taxon>Gunneridae</taxon>
        <taxon>Pentapetalae</taxon>
        <taxon>asterids</taxon>
        <taxon>lamiids</taxon>
        <taxon>Lamiales</taxon>
        <taxon>Lamiaceae</taxon>
        <taxon>Nepetoideae</taxon>
        <taxon>Elsholtzieae</taxon>
        <taxon>Perilla</taxon>
    </lineage>
</organism>
<gene>
    <name evidence="7" type="ORF">C2S53_009803</name>
</gene>
<dbReference type="GO" id="GO:0034982">
    <property type="term" value="P:mitochondrial protein processing"/>
    <property type="evidence" value="ECO:0007669"/>
    <property type="project" value="TreeGrafter"/>
</dbReference>
<dbReference type="EMBL" id="SDAM02000055">
    <property type="protein sequence ID" value="KAH6833794.1"/>
    <property type="molecule type" value="Genomic_DNA"/>
</dbReference>
<dbReference type="PANTHER" id="PTHR21711:SF0">
    <property type="entry name" value="MITOCHONDRIAL INNER MEMBRANE PROTEASE ATP23 HOMOLOG"/>
    <property type="match status" value="1"/>
</dbReference>
<keyword evidence="2 6" id="KW-0645">Protease</keyword>
<dbReference type="Proteomes" id="UP001190926">
    <property type="component" value="Unassembled WGS sequence"/>
</dbReference>
<dbReference type="GO" id="GO:0046872">
    <property type="term" value="F:metal ion binding"/>
    <property type="evidence" value="ECO:0007669"/>
    <property type="project" value="UniProtKB-KW"/>
</dbReference>
<name>A0AAD4JIA4_PERFH</name>
<proteinExistence type="inferred from homology"/>
<sequence>MEDVRILITLLLDRKANGKRPCGGVTAEECRRMMQKALENPKVKIVMEKMKKRGCSIKSNKFFKHAICDGLAAGAGGAFTSGEGIRAYALSGDCHYLREYFRGYTNLRGHEPECVRRKTILSVRTNPNCSEYMAKMDIDAVWETCYNDKSPFDNGFDTT</sequence>
<comment type="similarity">
    <text evidence="1 6">Belongs to the peptidase M76 family.</text>
</comment>